<dbReference type="PANTHER" id="PTHR47481">
    <property type="match status" value="1"/>
</dbReference>
<dbReference type="OrthoDB" id="913062at2759"/>
<feature type="compositionally biased region" description="Polar residues" evidence="1">
    <location>
        <begin position="1"/>
        <end position="17"/>
    </location>
</feature>
<reference evidence="2 3" key="1">
    <citation type="submission" date="2020-09" db="EMBL/GenBank/DDBJ databases">
        <title>De no assembly of potato wild relative species, Solanum commersonii.</title>
        <authorList>
            <person name="Cho K."/>
        </authorList>
    </citation>
    <scope>NUCLEOTIDE SEQUENCE [LARGE SCALE GENOMIC DNA]</scope>
    <source>
        <strain evidence="2">LZ3.2</strain>
        <tissue evidence="2">Leaf</tissue>
    </source>
</reference>
<dbReference type="EMBL" id="JACXVP010000002">
    <property type="protein sequence ID" value="KAG5621348.1"/>
    <property type="molecule type" value="Genomic_DNA"/>
</dbReference>
<comment type="caution">
    <text evidence="2">The sequence shown here is derived from an EMBL/GenBank/DDBJ whole genome shotgun (WGS) entry which is preliminary data.</text>
</comment>
<dbReference type="Pfam" id="PF14223">
    <property type="entry name" value="Retrotran_gag_2"/>
    <property type="match status" value="1"/>
</dbReference>
<evidence type="ECO:0008006" key="4">
    <source>
        <dbReference type="Google" id="ProtNLM"/>
    </source>
</evidence>
<protein>
    <recommendedName>
        <fullName evidence="4">Retrotransposon gag domain-containing protein</fullName>
    </recommendedName>
</protein>
<name>A0A9J6AAM2_SOLCO</name>
<evidence type="ECO:0000313" key="3">
    <source>
        <dbReference type="Proteomes" id="UP000824120"/>
    </source>
</evidence>
<proteinExistence type="predicted"/>
<dbReference type="AlphaFoldDB" id="A0A9J6AAM2"/>
<gene>
    <name evidence="2" type="ORF">H5410_006566</name>
</gene>
<organism evidence="2 3">
    <name type="scientific">Solanum commersonii</name>
    <name type="common">Commerson's wild potato</name>
    <name type="synonym">Commerson's nightshade</name>
    <dbReference type="NCBI Taxonomy" id="4109"/>
    <lineage>
        <taxon>Eukaryota</taxon>
        <taxon>Viridiplantae</taxon>
        <taxon>Streptophyta</taxon>
        <taxon>Embryophyta</taxon>
        <taxon>Tracheophyta</taxon>
        <taxon>Spermatophyta</taxon>
        <taxon>Magnoliopsida</taxon>
        <taxon>eudicotyledons</taxon>
        <taxon>Gunneridae</taxon>
        <taxon>Pentapetalae</taxon>
        <taxon>asterids</taxon>
        <taxon>lamiids</taxon>
        <taxon>Solanales</taxon>
        <taxon>Solanaceae</taxon>
        <taxon>Solanoideae</taxon>
        <taxon>Solaneae</taxon>
        <taxon>Solanum</taxon>
    </lineage>
</organism>
<feature type="region of interest" description="Disordered" evidence="1">
    <location>
        <begin position="1"/>
        <end position="27"/>
    </location>
</feature>
<keyword evidence="3" id="KW-1185">Reference proteome</keyword>
<evidence type="ECO:0000313" key="2">
    <source>
        <dbReference type="EMBL" id="KAG5621348.1"/>
    </source>
</evidence>
<evidence type="ECO:0000256" key="1">
    <source>
        <dbReference type="SAM" id="MobiDB-lite"/>
    </source>
</evidence>
<feature type="compositionally biased region" description="Low complexity" evidence="1">
    <location>
        <begin position="18"/>
        <end position="27"/>
    </location>
</feature>
<sequence length="202" mass="21795">MTSQPLIPSSSDVSLPFSTTNSTPTQSTSVVVSGSSTSVFSIPHLPFFSPLLSLQNVGPSIHPGSSIGQISLPSLPPNTGTIEPTIPSPFHSVAALAVPNITNLQVSPLYSSWVRVDQSVRSWLFATLSHEVLVDVHLLPTSRDIWLSLLRRFMDASQAKSIELKRQLTTMRKLGSMSIDQYLREVKTTVDSLAAINSPVSS</sequence>
<dbReference type="PANTHER" id="PTHR47481:SF37">
    <property type="entry name" value="RETROTRANSPOSON GAG DOMAIN-CONTAINING PROTEIN"/>
    <property type="match status" value="1"/>
</dbReference>
<dbReference type="Proteomes" id="UP000824120">
    <property type="component" value="Chromosome 2"/>
</dbReference>
<accession>A0A9J6AAM2</accession>